<evidence type="ECO:0000256" key="6">
    <source>
        <dbReference type="ARBA" id="ARBA00022833"/>
    </source>
</evidence>
<evidence type="ECO:0000256" key="4">
    <source>
        <dbReference type="ARBA" id="ARBA00022741"/>
    </source>
</evidence>
<dbReference type="CDD" id="cd05390">
    <property type="entry name" value="HypB"/>
    <property type="match status" value="1"/>
</dbReference>
<dbReference type="PANTHER" id="PTHR30134:SF2">
    <property type="entry name" value="HYDROGENASE MATURATION FACTOR HYPB"/>
    <property type="match status" value="1"/>
</dbReference>
<dbReference type="EMBL" id="JBHUGY010000028">
    <property type="protein sequence ID" value="MFD2055003.1"/>
    <property type="molecule type" value="Genomic_DNA"/>
</dbReference>
<dbReference type="InterPro" id="IPR003495">
    <property type="entry name" value="CobW/HypB/UreG_nucleotide-bd"/>
</dbReference>
<evidence type="ECO:0000256" key="5">
    <source>
        <dbReference type="ARBA" id="ARBA00022801"/>
    </source>
</evidence>
<organism evidence="11 12">
    <name type="scientific">Mesorhizobium calcicola</name>
    <dbReference type="NCBI Taxonomy" id="1300310"/>
    <lineage>
        <taxon>Bacteria</taxon>
        <taxon>Pseudomonadati</taxon>
        <taxon>Pseudomonadota</taxon>
        <taxon>Alphaproteobacteria</taxon>
        <taxon>Hyphomicrobiales</taxon>
        <taxon>Phyllobacteriaceae</taxon>
        <taxon>Mesorhizobium</taxon>
    </lineage>
</organism>
<accession>A0ABW4WG48</accession>
<keyword evidence="6" id="KW-0862">Zinc</keyword>
<keyword evidence="12" id="KW-1185">Reference proteome</keyword>
<reference evidence="12" key="1">
    <citation type="journal article" date="2019" name="Int. J. Syst. Evol. Microbiol.">
        <title>The Global Catalogue of Microorganisms (GCM) 10K type strain sequencing project: providing services to taxonomists for standard genome sequencing and annotation.</title>
        <authorList>
            <consortium name="The Broad Institute Genomics Platform"/>
            <consortium name="The Broad Institute Genome Sequencing Center for Infectious Disease"/>
            <person name="Wu L."/>
            <person name="Ma J."/>
        </authorList>
    </citation>
    <scope>NUCLEOTIDE SEQUENCE [LARGE SCALE GENOMIC DNA]</scope>
    <source>
        <strain evidence="12">CGMCC 1.16226</strain>
    </source>
</reference>
<dbReference type="NCBIfam" id="TIGR00073">
    <property type="entry name" value="hypB"/>
    <property type="match status" value="1"/>
</dbReference>
<keyword evidence="3" id="KW-0479">Metal-binding</keyword>
<evidence type="ECO:0000256" key="8">
    <source>
        <dbReference type="ARBA" id="ARBA00035238"/>
    </source>
</evidence>
<feature type="compositionally biased region" description="Basic and acidic residues" evidence="9">
    <location>
        <begin position="100"/>
        <end position="153"/>
    </location>
</feature>
<dbReference type="Pfam" id="PF02492">
    <property type="entry name" value="cobW"/>
    <property type="match status" value="1"/>
</dbReference>
<name>A0ABW4WG48_9HYPH</name>
<dbReference type="Proteomes" id="UP001597349">
    <property type="component" value="Unassembled WGS sequence"/>
</dbReference>
<sequence>MCGTCGCGSKDETRILDLQTGKETALGNAHDHARPHDDGMQHRHDHGHEHSHTHPHDHDDGHIHDHEHPHCHSHAHSHGHEQGHDHRSDHVHEHHHHHDNAHGDAELHEAGHDHSHGHHDHADGHHDHSHDHGHDHDHDRDRDHDHDHGDSHNQGHNLVVELEAQILAKNDMLAAKNRGWFAGREILALNLVSSPGSGKTTLLERTIRDLKDRMPISVIEGDQATANDGERIRAAGAAAVQVNTGAGCHLEADMIAKGLAELKPAVGSVVMVENVGNLVCPAMFDLGERAKVVILSVTEGDDKPLKYPHMFRAAEIMVINKTDLLPHVDFNVEEAIANAQTVNPQIRAIQVSAKTGDGLASWYDWLQGEAAQARLAG</sequence>
<feature type="compositionally biased region" description="Basic and acidic residues" evidence="9">
    <location>
        <begin position="29"/>
        <end position="70"/>
    </location>
</feature>
<evidence type="ECO:0000313" key="12">
    <source>
        <dbReference type="Proteomes" id="UP001597349"/>
    </source>
</evidence>
<evidence type="ECO:0000256" key="1">
    <source>
        <dbReference type="ARBA" id="ARBA00006211"/>
    </source>
</evidence>
<comment type="similarity">
    <text evidence="1">Belongs to the SIMIBI class G3E GTPase family. HypB/HupM subfamily.</text>
</comment>
<dbReference type="SUPFAM" id="SSF52540">
    <property type="entry name" value="P-loop containing nucleoside triphosphate hydrolases"/>
    <property type="match status" value="1"/>
</dbReference>
<evidence type="ECO:0000256" key="2">
    <source>
        <dbReference type="ARBA" id="ARBA00022596"/>
    </source>
</evidence>
<feature type="compositionally biased region" description="Basic and acidic residues" evidence="9">
    <location>
        <begin position="78"/>
        <end position="92"/>
    </location>
</feature>
<keyword evidence="7" id="KW-0342">GTP-binding</keyword>
<dbReference type="Gene3D" id="3.40.50.300">
    <property type="entry name" value="P-loop containing nucleotide triphosphate hydrolases"/>
    <property type="match status" value="1"/>
</dbReference>
<keyword evidence="2" id="KW-0533">Nickel</keyword>
<dbReference type="PRINTS" id="PR00334">
    <property type="entry name" value="KININOGEN"/>
</dbReference>
<proteinExistence type="inferred from homology"/>
<dbReference type="RefSeq" id="WP_379020988.1">
    <property type="nucleotide sequence ID" value="NZ_JBHUGY010000028.1"/>
</dbReference>
<feature type="domain" description="CobW/HypB/UreG nucleotide-binding" evidence="10">
    <location>
        <begin position="190"/>
        <end position="348"/>
    </location>
</feature>
<dbReference type="InterPro" id="IPR027417">
    <property type="entry name" value="P-loop_NTPase"/>
</dbReference>
<keyword evidence="5" id="KW-0378">Hydrolase</keyword>
<evidence type="ECO:0000256" key="3">
    <source>
        <dbReference type="ARBA" id="ARBA00022723"/>
    </source>
</evidence>
<dbReference type="InterPro" id="IPR004392">
    <property type="entry name" value="Hyd_mat_HypB"/>
</dbReference>
<evidence type="ECO:0000256" key="9">
    <source>
        <dbReference type="SAM" id="MobiDB-lite"/>
    </source>
</evidence>
<dbReference type="InterPro" id="IPR002395">
    <property type="entry name" value="Kininogen"/>
</dbReference>
<comment type="caution">
    <text evidence="11">The sequence shown here is derived from an EMBL/GenBank/DDBJ whole genome shotgun (WGS) entry which is preliminary data.</text>
</comment>
<dbReference type="PANTHER" id="PTHR30134">
    <property type="entry name" value="HYDROGENASE PROTEIN ASSEMBLY PROTEIN, NICKEL CHAPERONE"/>
    <property type="match status" value="1"/>
</dbReference>
<gene>
    <name evidence="11" type="primary">hypB</name>
    <name evidence="11" type="ORF">ACFSQT_18660</name>
</gene>
<protein>
    <recommendedName>
        <fullName evidence="8">Hydrogenase maturation factor HypB</fullName>
    </recommendedName>
</protein>
<evidence type="ECO:0000259" key="10">
    <source>
        <dbReference type="Pfam" id="PF02492"/>
    </source>
</evidence>
<feature type="region of interest" description="Disordered" evidence="9">
    <location>
        <begin position="24"/>
        <end position="154"/>
    </location>
</feature>
<evidence type="ECO:0000313" key="11">
    <source>
        <dbReference type="EMBL" id="MFD2055003.1"/>
    </source>
</evidence>
<keyword evidence="4" id="KW-0547">Nucleotide-binding</keyword>
<evidence type="ECO:0000256" key="7">
    <source>
        <dbReference type="ARBA" id="ARBA00023134"/>
    </source>
</evidence>